<proteinExistence type="predicted"/>
<sequence>MCINNKKMISSAAAASPVTRGSGRGVFDRVVFRPITNRVTRIYGFIKSVSLEVSHHSNVSVYIYKKLKFNHSLLTKIRRVSFGYFVCLFSCAAVILYARLNFG</sequence>
<gene>
    <name evidence="2" type="ORF">g.268</name>
</gene>
<dbReference type="EMBL" id="GGMS01002319">
    <property type="protein sequence ID" value="MBY71522.1"/>
    <property type="molecule type" value="Transcribed_RNA"/>
</dbReference>
<evidence type="ECO:0000256" key="1">
    <source>
        <dbReference type="SAM" id="Phobius"/>
    </source>
</evidence>
<name>A0A2S2Q2V9_9HEMI</name>
<keyword evidence="1" id="KW-1133">Transmembrane helix</keyword>
<organism evidence="2">
    <name type="scientific">Sipha flava</name>
    <name type="common">yellow sugarcane aphid</name>
    <dbReference type="NCBI Taxonomy" id="143950"/>
    <lineage>
        <taxon>Eukaryota</taxon>
        <taxon>Metazoa</taxon>
        <taxon>Ecdysozoa</taxon>
        <taxon>Arthropoda</taxon>
        <taxon>Hexapoda</taxon>
        <taxon>Insecta</taxon>
        <taxon>Pterygota</taxon>
        <taxon>Neoptera</taxon>
        <taxon>Paraneoptera</taxon>
        <taxon>Hemiptera</taxon>
        <taxon>Sternorrhyncha</taxon>
        <taxon>Aphidomorpha</taxon>
        <taxon>Aphidoidea</taxon>
        <taxon>Aphididae</taxon>
        <taxon>Sipha</taxon>
    </lineage>
</organism>
<protein>
    <submittedName>
        <fullName evidence="2">Uncharacterized protein</fullName>
    </submittedName>
</protein>
<keyword evidence="1" id="KW-0812">Transmembrane</keyword>
<feature type="transmembrane region" description="Helical" evidence="1">
    <location>
        <begin position="82"/>
        <end position="100"/>
    </location>
</feature>
<evidence type="ECO:0000313" key="2">
    <source>
        <dbReference type="EMBL" id="MBY71522.1"/>
    </source>
</evidence>
<keyword evidence="1" id="KW-0472">Membrane</keyword>
<dbReference type="AlphaFoldDB" id="A0A2S2Q2V9"/>
<accession>A0A2S2Q2V9</accession>
<reference evidence="2" key="1">
    <citation type="submission" date="2018-04" db="EMBL/GenBank/DDBJ databases">
        <title>Transcriptome assembly of Sipha flava.</title>
        <authorList>
            <person name="Scully E.D."/>
            <person name="Geib S.M."/>
            <person name="Palmer N.A."/>
            <person name="Koch K."/>
            <person name="Bradshaw J."/>
            <person name="Heng-Moss T."/>
            <person name="Sarath G."/>
        </authorList>
    </citation>
    <scope>NUCLEOTIDE SEQUENCE</scope>
</reference>